<dbReference type="RefSeq" id="XP_013440990.1">
    <property type="nucleotide sequence ID" value="XM_013585536.1"/>
</dbReference>
<feature type="chain" id="PRO_5004673850" description="Phosphoglycerate mutase domain-containing protein" evidence="1">
    <location>
        <begin position="20"/>
        <end position="471"/>
    </location>
</feature>
<keyword evidence="3" id="KW-1185">Reference proteome</keyword>
<dbReference type="SUPFAM" id="SSF53254">
    <property type="entry name" value="Phosphoglycerate mutase-like"/>
    <property type="match status" value="1"/>
</dbReference>
<dbReference type="InterPro" id="IPR029033">
    <property type="entry name" value="His_PPase_superfam"/>
</dbReference>
<dbReference type="PANTHER" id="PTHR48100:SF1">
    <property type="entry name" value="HISTIDINE PHOSPHATASE FAMILY PROTEIN-RELATED"/>
    <property type="match status" value="1"/>
</dbReference>
<reference evidence="2" key="2">
    <citation type="submission" date="2013-10" db="EMBL/GenBank/DDBJ databases">
        <authorList>
            <person name="Aslett M."/>
        </authorList>
    </citation>
    <scope>NUCLEOTIDE SEQUENCE [LARGE SCALE GENOMIC DNA]</scope>
    <source>
        <strain evidence="2">Houghton</strain>
    </source>
</reference>
<evidence type="ECO:0000256" key="1">
    <source>
        <dbReference type="SAM" id="SignalP"/>
    </source>
</evidence>
<dbReference type="PANTHER" id="PTHR48100">
    <property type="entry name" value="BROAD-SPECIFICITY PHOSPHATASE YOR283W-RELATED"/>
    <property type="match status" value="1"/>
</dbReference>
<name>U6MKN4_9EIME</name>
<dbReference type="VEuPathDB" id="ToxoDB:ENH_00046980"/>
<evidence type="ECO:0008006" key="4">
    <source>
        <dbReference type="Google" id="ProtNLM"/>
    </source>
</evidence>
<accession>U6MKN4</accession>
<dbReference type="Gene3D" id="3.40.50.1240">
    <property type="entry name" value="Phosphoglycerate mutase-like"/>
    <property type="match status" value="2"/>
</dbReference>
<dbReference type="GO" id="GO:0005737">
    <property type="term" value="C:cytoplasm"/>
    <property type="evidence" value="ECO:0007669"/>
    <property type="project" value="TreeGrafter"/>
</dbReference>
<dbReference type="EMBL" id="HG722842">
    <property type="protein sequence ID" value="CDJ63628.1"/>
    <property type="molecule type" value="Genomic_DNA"/>
</dbReference>
<dbReference type="AlphaFoldDB" id="U6MKN4"/>
<organism evidence="2 3">
    <name type="scientific">Eimeria necatrix</name>
    <dbReference type="NCBI Taxonomy" id="51315"/>
    <lineage>
        <taxon>Eukaryota</taxon>
        <taxon>Sar</taxon>
        <taxon>Alveolata</taxon>
        <taxon>Apicomplexa</taxon>
        <taxon>Conoidasida</taxon>
        <taxon>Coccidia</taxon>
        <taxon>Eucoccidiorida</taxon>
        <taxon>Eimeriorina</taxon>
        <taxon>Eimeriidae</taxon>
        <taxon>Eimeria</taxon>
    </lineage>
</organism>
<evidence type="ECO:0000313" key="2">
    <source>
        <dbReference type="EMBL" id="CDJ63628.1"/>
    </source>
</evidence>
<proteinExistence type="predicted"/>
<dbReference type="SMART" id="SM00855">
    <property type="entry name" value="PGAM"/>
    <property type="match status" value="1"/>
</dbReference>
<sequence>MRLLWLEAALLWCLGETGGSLKTQWAPAITTAVAIAIPRFKLYGNMVPVSRGRPPQSSKEEEMELLMPPAASGEEDGLGPRRKYLKALRGECEEPSICDCGLRSCSAAARRRRQLQALAGKIHEWKTQKNPEHRGTKLLVVVRHAQSTANQRLRTLTGMASFAWSNIRKKSWGPVDPSLSPKGREQCRAAGAEMLYLMELLDSLGSRDFCFQSFLVSPMTRTLQTASLIFGGVGERMRCPSQASGGTDEGHLPWLVDPLLREKLTNLSDMGTEYGELRERLQKLYLRQTILPAVFDFAAVPQGFRWWLIDPKESLQRLLEDFPAVHNPQSSSANGSKPPGAATTVERRLGNRSLLSLGGASPAPLSSAEQSVKAAVTARQRQLLSEVEPDKMHNFWEAVGNAGPPQQESWEHLKLRASLLLKTLCRSDPTTFLAVTHSHLVSALDGRGTMGNASAKPLLLHCSRKPYVTAL</sequence>
<feature type="signal peptide" evidence="1">
    <location>
        <begin position="1"/>
        <end position="19"/>
    </location>
</feature>
<evidence type="ECO:0000313" key="3">
    <source>
        <dbReference type="Proteomes" id="UP000030754"/>
    </source>
</evidence>
<dbReference type="Proteomes" id="UP000030754">
    <property type="component" value="Unassembled WGS sequence"/>
</dbReference>
<dbReference type="InterPro" id="IPR050275">
    <property type="entry name" value="PGM_Phosphatase"/>
</dbReference>
<keyword evidence="1" id="KW-0732">Signal</keyword>
<dbReference type="CDD" id="cd07067">
    <property type="entry name" value="HP_PGM_like"/>
    <property type="match status" value="1"/>
</dbReference>
<dbReference type="GeneID" id="25474852"/>
<dbReference type="InterPro" id="IPR013078">
    <property type="entry name" value="His_Pase_superF_clade-1"/>
</dbReference>
<protein>
    <recommendedName>
        <fullName evidence="4">Phosphoglycerate mutase domain-containing protein</fullName>
    </recommendedName>
</protein>
<dbReference type="OrthoDB" id="333438at2759"/>
<gene>
    <name evidence="2" type="ORF">ENH_00046980</name>
</gene>
<dbReference type="GO" id="GO:0016791">
    <property type="term" value="F:phosphatase activity"/>
    <property type="evidence" value="ECO:0007669"/>
    <property type="project" value="TreeGrafter"/>
</dbReference>
<reference evidence="2" key="1">
    <citation type="submission" date="2013-10" db="EMBL/GenBank/DDBJ databases">
        <title>Genomic analysis of the causative agents of coccidiosis in chickens.</title>
        <authorList>
            <person name="Reid A.J."/>
            <person name="Blake D."/>
            <person name="Billington K."/>
            <person name="Browne H."/>
            <person name="Dunn M."/>
            <person name="Hung S."/>
            <person name="Kawahara F."/>
            <person name="Miranda-Saavedra D."/>
            <person name="Mourier T."/>
            <person name="Nagra H."/>
            <person name="Otto T.D."/>
            <person name="Rawlings N."/>
            <person name="Sanchez A."/>
            <person name="Sanders M."/>
            <person name="Subramaniam C."/>
            <person name="Tay Y."/>
            <person name="Dear P."/>
            <person name="Doerig C."/>
            <person name="Gruber A."/>
            <person name="Parkinson J."/>
            <person name="Shirley M."/>
            <person name="Wan K.L."/>
            <person name="Berriman M."/>
            <person name="Tomley F."/>
            <person name="Pain A."/>
        </authorList>
    </citation>
    <scope>NUCLEOTIDE SEQUENCE [LARGE SCALE GENOMIC DNA]</scope>
    <source>
        <strain evidence="2">Houghton</strain>
    </source>
</reference>